<keyword evidence="1" id="KW-0727">SH2 domain</keyword>
<feature type="compositionally biased region" description="Low complexity" evidence="2">
    <location>
        <begin position="57"/>
        <end position="82"/>
    </location>
</feature>
<dbReference type="InterPro" id="IPR011993">
    <property type="entry name" value="PH-like_dom_sf"/>
</dbReference>
<keyword evidence="4" id="KW-1185">Reference proteome</keyword>
<dbReference type="SUPFAM" id="SSF50729">
    <property type="entry name" value="PH domain-like"/>
    <property type="match status" value="1"/>
</dbReference>
<evidence type="ECO:0000313" key="5">
    <source>
        <dbReference type="WBParaSite" id="MBELARI_LOCUS21600"/>
    </source>
</evidence>
<dbReference type="PANTHER" id="PTHR15832">
    <property type="entry name" value="SHC (SRC HOMOLOGY DOMAIN C-TERMINAL) ADAPTOR HOMOLOG"/>
    <property type="match status" value="1"/>
</dbReference>
<evidence type="ECO:0000256" key="1">
    <source>
        <dbReference type="ARBA" id="ARBA00022999"/>
    </source>
</evidence>
<dbReference type="InterPro" id="IPR036860">
    <property type="entry name" value="SH2_dom_sf"/>
</dbReference>
<dbReference type="SMART" id="SM00462">
    <property type="entry name" value="PTB"/>
    <property type="match status" value="1"/>
</dbReference>
<dbReference type="PROSITE" id="PS01179">
    <property type="entry name" value="PID"/>
    <property type="match status" value="1"/>
</dbReference>
<feature type="region of interest" description="Disordered" evidence="2">
    <location>
        <begin position="1"/>
        <end position="92"/>
    </location>
</feature>
<dbReference type="PANTHER" id="PTHR15832:SF2">
    <property type="entry name" value="SH2 DOMAIN-CONTAINING PROTEIN"/>
    <property type="match status" value="1"/>
</dbReference>
<evidence type="ECO:0000259" key="3">
    <source>
        <dbReference type="PROSITE" id="PS01179"/>
    </source>
</evidence>
<accession>A0AAF3F524</accession>
<feature type="domain" description="PID" evidence="3">
    <location>
        <begin position="113"/>
        <end position="228"/>
    </location>
</feature>
<sequence>MIRDSGCEQSPGSSSISSSARHENEGTQPGTALKSTRIVSWMEGGVASPSTFPPQHPQFSSLSSSSDSGHSSPSPSHCQSISRTIPIPSQTPIPHTLRYSAEDLAMKTALAFSWDVQFAGSFPISSTDPEKVGQRLERFRPQTIPKSVQLSVSLLGVRVSQQENVLMAHSLRRVCSVIARPSKRQVAYIAMEPTGQVYRRQCHVFLTHQAFQVEEIESVLGNAFQAALLRASQRRSEKDRHSATIQPIKVAKPSEPQQQIHSKQQRLTIVTSTPTLEMPLETRQRVSSTAFLSRLLGKGKEAVIEDAKAKRKRRPVSAVFSSAIHRFASTANVKDSKRLSTAELTRPSLTPLRVQNKNFEAIKSPPLAEPEDTTSTGTQTTARTSSTLPKEPVIIYDEKLGEYVYPMDEMLEKQLEQVAYFCRLPPKDVLMLNLLAHPEGAFVVRYSESRRSLALSVRVPYSHNVNGVSNYLIVRNEKGFKIKCGIAEKYFPSLQTLVTHHSVIQEQLPCRLLFVQWKQSDWKAQKKERDTKEMKELKVIDEDGEEKQNRNSKIYLIECDENRNTCYFDEPPFKANYLQMNRDHELLWSTTMTTPKSRRSRQFTDSKRRSRFVELEQL</sequence>
<evidence type="ECO:0000256" key="2">
    <source>
        <dbReference type="SAM" id="MobiDB-lite"/>
    </source>
</evidence>
<name>A0AAF3F524_9BILA</name>
<dbReference type="SMART" id="SM00252">
    <property type="entry name" value="SH2"/>
    <property type="match status" value="1"/>
</dbReference>
<dbReference type="AlphaFoldDB" id="A0AAF3F524"/>
<feature type="compositionally biased region" description="Low complexity" evidence="2">
    <location>
        <begin position="373"/>
        <end position="387"/>
    </location>
</feature>
<proteinExistence type="predicted"/>
<feature type="region of interest" description="Disordered" evidence="2">
    <location>
        <begin position="360"/>
        <end position="388"/>
    </location>
</feature>
<dbReference type="WBParaSite" id="MBELARI_LOCUS21600">
    <property type="protein sequence ID" value="MBELARI_LOCUS21600"/>
    <property type="gene ID" value="MBELARI_LOCUS21600"/>
</dbReference>
<dbReference type="InterPro" id="IPR000980">
    <property type="entry name" value="SH2"/>
</dbReference>
<dbReference type="InterPro" id="IPR006020">
    <property type="entry name" value="PTB/PI_dom"/>
</dbReference>
<dbReference type="Gene3D" id="2.30.29.30">
    <property type="entry name" value="Pleckstrin-homology domain (PH domain)/Phosphotyrosine-binding domain (PTB)"/>
    <property type="match status" value="1"/>
</dbReference>
<protein>
    <recommendedName>
        <fullName evidence="3">PID domain-containing protein</fullName>
    </recommendedName>
</protein>
<dbReference type="Gene3D" id="3.30.505.10">
    <property type="entry name" value="SH2 domain"/>
    <property type="match status" value="1"/>
</dbReference>
<dbReference type="Pfam" id="PF00640">
    <property type="entry name" value="PID"/>
    <property type="match status" value="1"/>
</dbReference>
<evidence type="ECO:0000313" key="4">
    <source>
        <dbReference type="Proteomes" id="UP000887575"/>
    </source>
</evidence>
<feature type="compositionally biased region" description="Low complexity" evidence="2">
    <location>
        <begin position="10"/>
        <end position="19"/>
    </location>
</feature>
<dbReference type="Pfam" id="PF00017">
    <property type="entry name" value="SH2"/>
    <property type="match status" value="1"/>
</dbReference>
<dbReference type="Proteomes" id="UP000887575">
    <property type="component" value="Unassembled WGS sequence"/>
</dbReference>
<reference evidence="5" key="1">
    <citation type="submission" date="2024-02" db="UniProtKB">
        <authorList>
            <consortium name="WormBaseParasite"/>
        </authorList>
    </citation>
    <scope>IDENTIFICATION</scope>
</reference>
<feature type="compositionally biased region" description="Polar residues" evidence="2">
    <location>
        <begin position="26"/>
        <end position="38"/>
    </location>
</feature>
<organism evidence="4 5">
    <name type="scientific">Mesorhabditis belari</name>
    <dbReference type="NCBI Taxonomy" id="2138241"/>
    <lineage>
        <taxon>Eukaryota</taxon>
        <taxon>Metazoa</taxon>
        <taxon>Ecdysozoa</taxon>
        <taxon>Nematoda</taxon>
        <taxon>Chromadorea</taxon>
        <taxon>Rhabditida</taxon>
        <taxon>Rhabditina</taxon>
        <taxon>Rhabditomorpha</taxon>
        <taxon>Rhabditoidea</taxon>
        <taxon>Rhabditidae</taxon>
        <taxon>Mesorhabditinae</taxon>
        <taxon>Mesorhabditis</taxon>
    </lineage>
</organism>
<dbReference type="CDD" id="cd00173">
    <property type="entry name" value="SH2"/>
    <property type="match status" value="1"/>
</dbReference>
<dbReference type="SUPFAM" id="SSF55550">
    <property type="entry name" value="SH2 domain"/>
    <property type="match status" value="1"/>
</dbReference>